<accession>A0A1G9Z5K0</accession>
<keyword evidence="1" id="KW-0472">Membrane</keyword>
<reference evidence="2 3" key="1">
    <citation type="submission" date="2016-10" db="EMBL/GenBank/DDBJ databases">
        <authorList>
            <person name="de Groot N.N."/>
        </authorList>
    </citation>
    <scope>NUCLEOTIDE SEQUENCE [LARGE SCALE GENOMIC DNA]</scope>
    <source>
        <strain evidence="2 3">CGMCC 1.3442</strain>
    </source>
</reference>
<organism evidence="2 3">
    <name type="scientific">Tenuibacillus multivorans</name>
    <dbReference type="NCBI Taxonomy" id="237069"/>
    <lineage>
        <taxon>Bacteria</taxon>
        <taxon>Bacillati</taxon>
        <taxon>Bacillota</taxon>
        <taxon>Bacilli</taxon>
        <taxon>Bacillales</taxon>
        <taxon>Bacillaceae</taxon>
        <taxon>Tenuibacillus</taxon>
    </lineage>
</organism>
<sequence length="142" mass="16584">MDPISIIEISASIFFVIVIFVIALLLPSKVRKLSLVIAFSLTLLLLLFFAIRPFWVDYQVSVKTEQLNQYLEGKYPNQEWGISREVGRRYNPYDLEVIFEKEQGWTYTYLVVNETNICQVGWSPPEGKFPNEGKYFEDNDCE</sequence>
<dbReference type="OrthoDB" id="2972540at2"/>
<keyword evidence="1" id="KW-1133">Transmembrane helix</keyword>
<dbReference type="EMBL" id="FNIG01000003">
    <property type="protein sequence ID" value="SDN15906.1"/>
    <property type="molecule type" value="Genomic_DNA"/>
</dbReference>
<gene>
    <name evidence="2" type="ORF">SAMN05216498_1514</name>
</gene>
<keyword evidence="3" id="KW-1185">Reference proteome</keyword>
<proteinExistence type="predicted"/>
<dbReference type="AlphaFoldDB" id="A0A1G9Z5K0"/>
<dbReference type="RefSeq" id="WP_093856009.1">
    <property type="nucleotide sequence ID" value="NZ_BJVZ01000011.1"/>
</dbReference>
<evidence type="ECO:0000313" key="3">
    <source>
        <dbReference type="Proteomes" id="UP000199334"/>
    </source>
</evidence>
<keyword evidence="1" id="KW-0812">Transmembrane</keyword>
<evidence type="ECO:0000313" key="2">
    <source>
        <dbReference type="EMBL" id="SDN15906.1"/>
    </source>
</evidence>
<feature type="transmembrane region" description="Helical" evidence="1">
    <location>
        <begin position="33"/>
        <end position="55"/>
    </location>
</feature>
<name>A0A1G9Z5K0_9BACI</name>
<protein>
    <submittedName>
        <fullName evidence="2">Uncharacterized protein</fullName>
    </submittedName>
</protein>
<feature type="transmembrane region" description="Helical" evidence="1">
    <location>
        <begin position="6"/>
        <end position="26"/>
    </location>
</feature>
<dbReference type="Proteomes" id="UP000199334">
    <property type="component" value="Unassembled WGS sequence"/>
</dbReference>
<evidence type="ECO:0000256" key="1">
    <source>
        <dbReference type="SAM" id="Phobius"/>
    </source>
</evidence>